<comment type="caution">
    <text evidence="2">The sequence shown here is derived from an EMBL/GenBank/DDBJ whole genome shotgun (WGS) entry which is preliminary data.</text>
</comment>
<feature type="transmembrane region" description="Helical" evidence="1">
    <location>
        <begin position="40"/>
        <end position="63"/>
    </location>
</feature>
<name>A0A0V0Y8V1_TRIPS</name>
<evidence type="ECO:0000313" key="5">
    <source>
        <dbReference type="Proteomes" id="UP000054632"/>
    </source>
</evidence>
<feature type="non-terminal residue" evidence="2">
    <location>
        <position position="89"/>
    </location>
</feature>
<protein>
    <submittedName>
        <fullName evidence="2">Uncharacterized protein</fullName>
    </submittedName>
</protein>
<keyword evidence="1" id="KW-1133">Transmembrane helix</keyword>
<evidence type="ECO:0000313" key="3">
    <source>
        <dbReference type="EMBL" id="KRY68706.1"/>
    </source>
</evidence>
<evidence type="ECO:0000313" key="4">
    <source>
        <dbReference type="EMBL" id="KRZ31782.1"/>
    </source>
</evidence>
<proteinExistence type="predicted"/>
<dbReference type="Proteomes" id="UP000054815">
    <property type="component" value="Unassembled WGS sequence"/>
</dbReference>
<dbReference type="EMBL" id="JYDU01000039">
    <property type="protein sequence ID" value="KRX96862.1"/>
    <property type="molecule type" value="Genomic_DNA"/>
</dbReference>
<sequence length="89" mass="10091">LFPHKSLKLQRSVEKHYANACHILELAEKVQQVQQSSTRLFVVAARLFVFVIFVSHIVQISYYKPASAQVAMLNPQCPPGKQITAITRK</sequence>
<gene>
    <name evidence="3" type="ORF">T4A_8731</name>
    <name evidence="4" type="ORF">T4C_1961</name>
    <name evidence="2" type="ORF">T4E_2542</name>
</gene>
<evidence type="ECO:0000313" key="2">
    <source>
        <dbReference type="EMBL" id="KRX96862.1"/>
    </source>
</evidence>
<evidence type="ECO:0000313" key="6">
    <source>
        <dbReference type="Proteomes" id="UP000054815"/>
    </source>
</evidence>
<organism evidence="2 6">
    <name type="scientific">Trichinella pseudospiralis</name>
    <name type="common">Parasitic roundworm</name>
    <dbReference type="NCBI Taxonomy" id="6337"/>
    <lineage>
        <taxon>Eukaryota</taxon>
        <taxon>Metazoa</taxon>
        <taxon>Ecdysozoa</taxon>
        <taxon>Nematoda</taxon>
        <taxon>Enoplea</taxon>
        <taxon>Dorylaimia</taxon>
        <taxon>Trichinellida</taxon>
        <taxon>Trichinellidae</taxon>
        <taxon>Trichinella</taxon>
    </lineage>
</organism>
<dbReference type="EMBL" id="JYDR01000105">
    <property type="protein sequence ID" value="KRY68706.1"/>
    <property type="molecule type" value="Genomic_DNA"/>
</dbReference>
<keyword evidence="1" id="KW-0472">Membrane</keyword>
<keyword evidence="1" id="KW-0812">Transmembrane</keyword>
<dbReference type="AlphaFoldDB" id="A0A0V0Y8V1"/>
<evidence type="ECO:0000256" key="1">
    <source>
        <dbReference type="SAM" id="Phobius"/>
    </source>
</evidence>
<dbReference type="Proteomes" id="UP000054632">
    <property type="component" value="Unassembled WGS sequence"/>
</dbReference>
<reference evidence="5 6" key="1">
    <citation type="submission" date="2015-01" db="EMBL/GenBank/DDBJ databases">
        <title>Evolution of Trichinella species and genotypes.</title>
        <authorList>
            <person name="Korhonen P.K."/>
            <person name="Edoardo P."/>
            <person name="Giuseppe L.R."/>
            <person name="Gasser R.B."/>
        </authorList>
    </citation>
    <scope>NUCLEOTIDE SEQUENCE [LARGE SCALE GENOMIC DNA]</scope>
    <source>
        <strain evidence="3">ISS13</strain>
        <strain evidence="2">ISS141</strain>
        <strain evidence="4">ISS176</strain>
    </source>
</reference>
<dbReference type="Proteomes" id="UP000054826">
    <property type="component" value="Unassembled WGS sequence"/>
</dbReference>
<accession>A0A0V0Y8V1</accession>
<dbReference type="EMBL" id="JYDV01000116">
    <property type="protein sequence ID" value="KRZ31782.1"/>
    <property type="molecule type" value="Genomic_DNA"/>
</dbReference>
<feature type="non-terminal residue" evidence="2">
    <location>
        <position position="1"/>
    </location>
</feature>